<feature type="domain" description="DUF7201" evidence="2">
    <location>
        <begin position="4"/>
        <end position="144"/>
    </location>
</feature>
<evidence type="ECO:0000259" key="2">
    <source>
        <dbReference type="Pfam" id="PF23831"/>
    </source>
</evidence>
<dbReference type="KEGG" id="vg:77945780"/>
<accession>A0A873WKK2</accession>
<feature type="region of interest" description="Disordered" evidence="1">
    <location>
        <begin position="261"/>
        <end position="290"/>
    </location>
</feature>
<dbReference type="Proteomes" id="UP000663288">
    <property type="component" value="Segment"/>
</dbReference>
<protein>
    <recommendedName>
        <fullName evidence="2">DUF7201 domain-containing protein</fullName>
    </recommendedName>
</protein>
<evidence type="ECO:0000313" key="4">
    <source>
        <dbReference type="Proteomes" id="UP000663288"/>
    </source>
</evidence>
<sequence length="308" mass="34759">MKYQKPINNVNNNDEFSSGLMEAYGRWMGGDTFQNTTISEAPFDGMDPQSNGAEIEDTTKRKKTAKKGGYVGQESAPKNEEVEVLEREEYEIDGETYVIEKAKGLDGKACWKGYKLAGTKMKGGKRVDNCVKAGVEYEGDELTEGKEKCPKCMGEGCKHCDDTGYHTVKEYFEKENGKMVKKHNCAAKVKKEGKEYFCIPEQHTMLEDGTVTHYDLVSEQGEVLRNVPVTDLEIVTEKMHEHVVNYAKNAEVLGEKKLDPVNHKELKGDHADRKDKDIDNDGDVDKSDKYLHARRKKVSKIIAMSKKK</sequence>
<evidence type="ECO:0000256" key="1">
    <source>
        <dbReference type="SAM" id="MobiDB-lite"/>
    </source>
</evidence>
<feature type="region of interest" description="Disordered" evidence="1">
    <location>
        <begin position="36"/>
        <end position="79"/>
    </location>
</feature>
<dbReference type="EMBL" id="MW117966">
    <property type="protein sequence ID" value="QPB08181.1"/>
    <property type="molecule type" value="Genomic_DNA"/>
</dbReference>
<name>A0A873WKK2_9CAUD</name>
<proteinExistence type="predicted"/>
<keyword evidence="4" id="KW-1185">Reference proteome</keyword>
<dbReference type="RefSeq" id="YP_010669597.1">
    <property type="nucleotide sequence ID" value="NC_070961.1"/>
</dbReference>
<evidence type="ECO:0000313" key="3">
    <source>
        <dbReference type="EMBL" id="QPB08181.1"/>
    </source>
</evidence>
<dbReference type="Pfam" id="PF23831">
    <property type="entry name" value="DUF7201"/>
    <property type="match status" value="1"/>
</dbReference>
<dbReference type="GeneID" id="77945780"/>
<organism evidence="3 4">
    <name type="scientific">Synechococcus phage S-H9-1</name>
    <dbReference type="NCBI Taxonomy" id="2783674"/>
    <lineage>
        <taxon>Viruses</taxon>
        <taxon>Duplodnaviria</taxon>
        <taxon>Heunggongvirae</taxon>
        <taxon>Uroviricota</taxon>
        <taxon>Caudoviricetes</taxon>
        <taxon>Pantevenvirales</taxon>
        <taxon>Kyanoviridae</taxon>
        <taxon>Scyllavirus</taxon>
        <taxon>Scyllavirus aitchnine</taxon>
    </lineage>
</organism>
<dbReference type="InterPro" id="IPR055625">
    <property type="entry name" value="DUF7201"/>
</dbReference>
<reference evidence="3" key="1">
    <citation type="submission" date="2020-10" db="EMBL/GenBank/DDBJ databases">
        <title>The Isolation and Genome Sequence of a Novel Cyanophage S-H9-1 from the Yellow Sea, China.</title>
        <authorList>
            <person name="Jiang T."/>
        </authorList>
    </citation>
    <scope>NUCLEOTIDE SEQUENCE</scope>
</reference>